<protein>
    <submittedName>
        <fullName evidence="2">PAS domain S-box-containing protein</fullName>
    </submittedName>
</protein>
<dbReference type="SMART" id="SM00091">
    <property type="entry name" value="PAS"/>
    <property type="match status" value="1"/>
</dbReference>
<organism evidence="2 3">
    <name type="scientific">Propionivibrio dicarboxylicus</name>
    <dbReference type="NCBI Taxonomy" id="83767"/>
    <lineage>
        <taxon>Bacteria</taxon>
        <taxon>Pseudomonadati</taxon>
        <taxon>Pseudomonadota</taxon>
        <taxon>Betaproteobacteria</taxon>
        <taxon>Rhodocyclales</taxon>
        <taxon>Rhodocyclaceae</taxon>
        <taxon>Propionivibrio</taxon>
    </lineage>
</organism>
<dbReference type="InterPro" id="IPR035965">
    <property type="entry name" value="PAS-like_dom_sf"/>
</dbReference>
<feature type="domain" description="PAS" evidence="1">
    <location>
        <begin position="6"/>
        <end position="59"/>
    </location>
</feature>
<sequence>MSDTQSFDLHAAILEQSADAIIFADPAGLIRLWNGAAERLFGIAAGDAIGKSLDIIIPERLRAPHWRGYNAAMQAGRTEHAGKPTLTKALHVSGESIYVQMSFAVVVAPDGAMQGSVAIARSAPAPTPAAPR</sequence>
<dbReference type="Gene3D" id="3.30.450.20">
    <property type="entry name" value="PAS domain"/>
    <property type="match status" value="1"/>
</dbReference>
<keyword evidence="3" id="KW-1185">Reference proteome</keyword>
<evidence type="ECO:0000313" key="3">
    <source>
        <dbReference type="Proteomes" id="UP000198607"/>
    </source>
</evidence>
<dbReference type="CDD" id="cd00130">
    <property type="entry name" value="PAS"/>
    <property type="match status" value="1"/>
</dbReference>
<name>A0A1G8GPA3_9RHOO</name>
<accession>A0A1G8GPA3</accession>
<dbReference type="OrthoDB" id="9810730at2"/>
<dbReference type="InterPro" id="IPR013767">
    <property type="entry name" value="PAS_fold"/>
</dbReference>
<dbReference type="GO" id="GO:0006355">
    <property type="term" value="P:regulation of DNA-templated transcription"/>
    <property type="evidence" value="ECO:0007669"/>
    <property type="project" value="InterPro"/>
</dbReference>
<dbReference type="SUPFAM" id="SSF55785">
    <property type="entry name" value="PYP-like sensor domain (PAS domain)"/>
    <property type="match status" value="1"/>
</dbReference>
<dbReference type="InterPro" id="IPR000014">
    <property type="entry name" value="PAS"/>
</dbReference>
<evidence type="ECO:0000259" key="1">
    <source>
        <dbReference type="PROSITE" id="PS50112"/>
    </source>
</evidence>
<proteinExistence type="predicted"/>
<reference evidence="2 3" key="1">
    <citation type="submission" date="2016-10" db="EMBL/GenBank/DDBJ databases">
        <authorList>
            <person name="de Groot N.N."/>
        </authorList>
    </citation>
    <scope>NUCLEOTIDE SEQUENCE [LARGE SCALE GENOMIC DNA]</scope>
    <source>
        <strain evidence="2 3">DSM 5885</strain>
    </source>
</reference>
<dbReference type="Pfam" id="PF00989">
    <property type="entry name" value="PAS"/>
    <property type="match status" value="1"/>
</dbReference>
<dbReference type="NCBIfam" id="TIGR00229">
    <property type="entry name" value="sensory_box"/>
    <property type="match status" value="1"/>
</dbReference>
<dbReference type="RefSeq" id="WP_091938337.1">
    <property type="nucleotide sequence ID" value="NZ_FNCY01000011.1"/>
</dbReference>
<gene>
    <name evidence="2" type="ORF">SAMN05660652_02594</name>
</gene>
<dbReference type="PROSITE" id="PS50112">
    <property type="entry name" value="PAS"/>
    <property type="match status" value="1"/>
</dbReference>
<dbReference type="Proteomes" id="UP000198607">
    <property type="component" value="Unassembled WGS sequence"/>
</dbReference>
<evidence type="ECO:0000313" key="2">
    <source>
        <dbReference type="EMBL" id="SDH96110.1"/>
    </source>
</evidence>
<dbReference type="STRING" id="83767.SAMN05660652_02594"/>
<dbReference type="AlphaFoldDB" id="A0A1G8GPA3"/>
<dbReference type="EMBL" id="FNCY01000011">
    <property type="protein sequence ID" value="SDH96110.1"/>
    <property type="molecule type" value="Genomic_DNA"/>
</dbReference>